<keyword evidence="7" id="KW-0645">Protease</keyword>
<evidence type="ECO:0000313" key="9">
    <source>
        <dbReference type="EMBL" id="GHA91659.1"/>
    </source>
</evidence>
<evidence type="ECO:0000256" key="6">
    <source>
        <dbReference type="PIRSR" id="PIRSR600223-1"/>
    </source>
</evidence>
<dbReference type="PRINTS" id="PR00727">
    <property type="entry name" value="LEADERPTASE"/>
</dbReference>
<dbReference type="AlphaFoldDB" id="A0A8J3CRM5"/>
<evidence type="ECO:0000256" key="7">
    <source>
        <dbReference type="RuleBase" id="RU362042"/>
    </source>
</evidence>
<evidence type="ECO:0000259" key="8">
    <source>
        <dbReference type="Pfam" id="PF10502"/>
    </source>
</evidence>
<evidence type="ECO:0000313" key="10">
    <source>
        <dbReference type="Proteomes" id="UP000634004"/>
    </source>
</evidence>
<comment type="subcellular location">
    <subcellularLocation>
        <location evidence="7">Membrane</location>
        <topology evidence="7">Single-pass type II membrane protein</topology>
    </subcellularLocation>
</comment>
<evidence type="ECO:0000256" key="1">
    <source>
        <dbReference type="ARBA" id="ARBA00000677"/>
    </source>
</evidence>
<dbReference type="SUPFAM" id="SSF51306">
    <property type="entry name" value="LexA/Signal peptidase"/>
    <property type="match status" value="1"/>
</dbReference>
<comment type="catalytic activity">
    <reaction evidence="1 7">
        <text>Cleavage of hydrophobic, N-terminal signal or leader sequences from secreted and periplasmic proteins.</text>
        <dbReference type="EC" id="3.4.21.89"/>
    </reaction>
</comment>
<dbReference type="InterPro" id="IPR019758">
    <property type="entry name" value="Pept_S26A_signal_pept_1_CS"/>
</dbReference>
<keyword evidence="10" id="KW-1185">Reference proteome</keyword>
<proteinExistence type="inferred from homology"/>
<evidence type="ECO:0000256" key="2">
    <source>
        <dbReference type="ARBA" id="ARBA00009370"/>
    </source>
</evidence>
<feature type="transmembrane region" description="Helical" evidence="7">
    <location>
        <begin position="21"/>
        <end position="41"/>
    </location>
</feature>
<dbReference type="InterPro" id="IPR036286">
    <property type="entry name" value="LexA/Signal_pep-like_sf"/>
</dbReference>
<dbReference type="CDD" id="cd06530">
    <property type="entry name" value="S26_SPase_I"/>
    <property type="match status" value="1"/>
</dbReference>
<dbReference type="Pfam" id="PF10502">
    <property type="entry name" value="Peptidase_S26"/>
    <property type="match status" value="1"/>
</dbReference>
<dbReference type="NCBIfam" id="TIGR02227">
    <property type="entry name" value="sigpep_I_bact"/>
    <property type="match status" value="1"/>
</dbReference>
<feature type="domain" description="Peptidase S26" evidence="8">
    <location>
        <begin position="21"/>
        <end position="235"/>
    </location>
</feature>
<dbReference type="RefSeq" id="WP_189496742.1">
    <property type="nucleotide sequence ID" value="NZ_BMZH01000004.1"/>
</dbReference>
<dbReference type="EMBL" id="BMZH01000004">
    <property type="protein sequence ID" value="GHA91659.1"/>
    <property type="molecule type" value="Genomic_DNA"/>
</dbReference>
<dbReference type="PANTHER" id="PTHR43390">
    <property type="entry name" value="SIGNAL PEPTIDASE I"/>
    <property type="match status" value="1"/>
</dbReference>
<gene>
    <name evidence="9" type="ORF">GCM10009069_13570</name>
</gene>
<accession>A0A8J3CRM5</accession>
<sequence length="263" mass="29420">MFKKTAKQKATAEKPEGGIGELLSTVAWALGIALILRTFIFQPFTIPTGSMYPGLMEGDYVITSKYSVGYGRYAALPLPFPDVKGRFLARGPERGDVIVFRPDGIRQNYIKRLVGLPGERIQMIEGVLHINDVPVEMTLVRTETYTHRNAGRVLGRYNAELYDETLPGEAEPHLIYDGIKNNRADNTSVFTVPAGHYFMMGDNRDFSGDSRVPVTQQGAGYVPAENIIGRAEFVLASVDEDFVIFKPWTWANFRGDRFFKGIE</sequence>
<feature type="active site" evidence="6">
    <location>
        <position position="50"/>
    </location>
</feature>
<keyword evidence="7" id="KW-0812">Transmembrane</keyword>
<keyword evidence="5 7" id="KW-0378">Hydrolase</keyword>
<evidence type="ECO:0000256" key="5">
    <source>
        <dbReference type="ARBA" id="ARBA00022801"/>
    </source>
</evidence>
<reference evidence="9" key="1">
    <citation type="journal article" date="2014" name="Int. J. Syst. Evol. Microbiol.">
        <title>Complete genome sequence of Corynebacterium casei LMG S-19264T (=DSM 44701T), isolated from a smear-ripened cheese.</title>
        <authorList>
            <consortium name="US DOE Joint Genome Institute (JGI-PGF)"/>
            <person name="Walter F."/>
            <person name="Albersmeier A."/>
            <person name="Kalinowski J."/>
            <person name="Ruckert C."/>
        </authorList>
    </citation>
    <scope>NUCLEOTIDE SEQUENCE</scope>
    <source>
        <strain evidence="9">KCTC 32513</strain>
    </source>
</reference>
<dbReference type="Gene3D" id="2.10.109.10">
    <property type="entry name" value="Umud Fragment, subunit A"/>
    <property type="match status" value="1"/>
</dbReference>
<name>A0A8J3CRM5_9PROT</name>
<dbReference type="GO" id="GO:0006465">
    <property type="term" value="P:signal peptide processing"/>
    <property type="evidence" value="ECO:0007669"/>
    <property type="project" value="InterPro"/>
</dbReference>
<dbReference type="GO" id="GO:0016020">
    <property type="term" value="C:membrane"/>
    <property type="evidence" value="ECO:0007669"/>
    <property type="project" value="UniProtKB-SubCell"/>
</dbReference>
<evidence type="ECO:0000256" key="3">
    <source>
        <dbReference type="ARBA" id="ARBA00013208"/>
    </source>
</evidence>
<feature type="active site" evidence="6">
    <location>
        <position position="111"/>
    </location>
</feature>
<dbReference type="InterPro" id="IPR000223">
    <property type="entry name" value="Pept_S26A_signal_pept_1"/>
</dbReference>
<dbReference type="GO" id="GO:0004252">
    <property type="term" value="F:serine-type endopeptidase activity"/>
    <property type="evidence" value="ECO:0007669"/>
    <property type="project" value="InterPro"/>
</dbReference>
<dbReference type="EC" id="3.4.21.89" evidence="3 7"/>
<protein>
    <recommendedName>
        <fullName evidence="4 7">Signal peptidase I</fullName>
        <ecNumber evidence="3 7">3.4.21.89</ecNumber>
    </recommendedName>
</protein>
<comment type="similarity">
    <text evidence="2 7">Belongs to the peptidase S26 family.</text>
</comment>
<dbReference type="PROSITE" id="PS00760">
    <property type="entry name" value="SPASE_I_2"/>
    <property type="match status" value="1"/>
</dbReference>
<dbReference type="InterPro" id="IPR019533">
    <property type="entry name" value="Peptidase_S26"/>
</dbReference>
<dbReference type="GO" id="GO:0009003">
    <property type="term" value="F:signal peptidase activity"/>
    <property type="evidence" value="ECO:0007669"/>
    <property type="project" value="UniProtKB-EC"/>
</dbReference>
<comment type="caution">
    <text evidence="9">The sequence shown here is derived from an EMBL/GenBank/DDBJ whole genome shotgun (WGS) entry which is preliminary data.</text>
</comment>
<dbReference type="PROSITE" id="PS00761">
    <property type="entry name" value="SPASE_I_3"/>
    <property type="match status" value="1"/>
</dbReference>
<dbReference type="InterPro" id="IPR019757">
    <property type="entry name" value="Pept_S26A_signal_pept_1_Lys-AS"/>
</dbReference>
<dbReference type="Proteomes" id="UP000634004">
    <property type="component" value="Unassembled WGS sequence"/>
</dbReference>
<evidence type="ECO:0000256" key="4">
    <source>
        <dbReference type="ARBA" id="ARBA00019232"/>
    </source>
</evidence>
<keyword evidence="7" id="KW-1133">Transmembrane helix</keyword>
<organism evidence="9 10">
    <name type="scientific">Algimonas arctica</name>
    <dbReference type="NCBI Taxonomy" id="1479486"/>
    <lineage>
        <taxon>Bacteria</taxon>
        <taxon>Pseudomonadati</taxon>
        <taxon>Pseudomonadota</taxon>
        <taxon>Alphaproteobacteria</taxon>
        <taxon>Maricaulales</taxon>
        <taxon>Robiginitomaculaceae</taxon>
        <taxon>Algimonas</taxon>
    </lineage>
</organism>
<reference evidence="9" key="2">
    <citation type="submission" date="2020-09" db="EMBL/GenBank/DDBJ databases">
        <authorList>
            <person name="Sun Q."/>
            <person name="Kim S."/>
        </authorList>
    </citation>
    <scope>NUCLEOTIDE SEQUENCE</scope>
    <source>
        <strain evidence="9">KCTC 32513</strain>
    </source>
</reference>
<dbReference type="PANTHER" id="PTHR43390:SF1">
    <property type="entry name" value="CHLOROPLAST PROCESSING PEPTIDASE"/>
    <property type="match status" value="1"/>
</dbReference>
<keyword evidence="7" id="KW-0472">Membrane</keyword>